<organism evidence="2 3">
    <name type="scientific">Aerosakkonema funiforme FACHB-1375</name>
    <dbReference type="NCBI Taxonomy" id="2949571"/>
    <lineage>
        <taxon>Bacteria</taxon>
        <taxon>Bacillati</taxon>
        <taxon>Cyanobacteriota</taxon>
        <taxon>Cyanophyceae</taxon>
        <taxon>Oscillatoriophycideae</taxon>
        <taxon>Aerosakkonematales</taxon>
        <taxon>Aerosakkonemataceae</taxon>
        <taxon>Aerosakkonema</taxon>
    </lineage>
</organism>
<sequence length="157" mass="17947">MKLDIHIRAAFPEEDALIAEHFYQMWLDNDVTANSIKTDWFNITLEFIDRARKQLAYQAFVAEVERRVVGSVSCQLFAGLYPHILTAEYRHYGYIWGVYVEPDRRRQGIAKQLTTTAVNYLKSQGCTKAILHASPSGLPVYSSLGFSPTNEMKLDLI</sequence>
<keyword evidence="3" id="KW-1185">Reference proteome</keyword>
<accession>A0A926ZGQ7</accession>
<dbReference type="Proteomes" id="UP000641646">
    <property type="component" value="Unassembled WGS sequence"/>
</dbReference>
<dbReference type="SUPFAM" id="SSF55729">
    <property type="entry name" value="Acyl-CoA N-acyltransferases (Nat)"/>
    <property type="match status" value="1"/>
</dbReference>
<reference evidence="2" key="2">
    <citation type="submission" date="2020-08" db="EMBL/GenBank/DDBJ databases">
        <authorList>
            <person name="Chen M."/>
            <person name="Teng W."/>
            <person name="Zhao L."/>
            <person name="Hu C."/>
            <person name="Zhou Y."/>
            <person name="Han B."/>
            <person name="Song L."/>
            <person name="Shu W."/>
        </authorList>
    </citation>
    <scope>NUCLEOTIDE SEQUENCE</scope>
    <source>
        <strain evidence="2">FACHB-1375</strain>
    </source>
</reference>
<evidence type="ECO:0000313" key="3">
    <source>
        <dbReference type="Proteomes" id="UP000641646"/>
    </source>
</evidence>
<feature type="domain" description="N-acetyltransferase" evidence="1">
    <location>
        <begin position="5"/>
        <end position="157"/>
    </location>
</feature>
<name>A0A926ZGQ7_9CYAN</name>
<dbReference type="InterPro" id="IPR000182">
    <property type="entry name" value="GNAT_dom"/>
</dbReference>
<evidence type="ECO:0000259" key="1">
    <source>
        <dbReference type="PROSITE" id="PS51186"/>
    </source>
</evidence>
<gene>
    <name evidence="2" type="ORF">H6G03_02870</name>
</gene>
<comment type="caution">
    <text evidence="2">The sequence shown here is derived from an EMBL/GenBank/DDBJ whole genome shotgun (WGS) entry which is preliminary data.</text>
</comment>
<reference evidence="2" key="1">
    <citation type="journal article" date="2015" name="ISME J.">
        <title>Draft Genome Sequence of Streptomyces incarnatus NRRL8089, which Produces the Nucleoside Antibiotic Sinefungin.</title>
        <authorList>
            <person name="Oshima K."/>
            <person name="Hattori M."/>
            <person name="Shimizu H."/>
            <person name="Fukuda K."/>
            <person name="Nemoto M."/>
            <person name="Inagaki K."/>
            <person name="Tamura T."/>
        </authorList>
    </citation>
    <scope>NUCLEOTIDE SEQUENCE</scope>
    <source>
        <strain evidence="2">FACHB-1375</strain>
    </source>
</reference>
<dbReference type="InterPro" id="IPR016181">
    <property type="entry name" value="Acyl_CoA_acyltransferase"/>
</dbReference>
<dbReference type="CDD" id="cd04301">
    <property type="entry name" value="NAT_SF"/>
    <property type="match status" value="1"/>
</dbReference>
<evidence type="ECO:0000313" key="2">
    <source>
        <dbReference type="EMBL" id="MBD2180066.1"/>
    </source>
</evidence>
<dbReference type="Pfam" id="PF00583">
    <property type="entry name" value="Acetyltransf_1"/>
    <property type="match status" value="1"/>
</dbReference>
<dbReference type="EMBL" id="JACJPW010000004">
    <property type="protein sequence ID" value="MBD2180066.1"/>
    <property type="molecule type" value="Genomic_DNA"/>
</dbReference>
<dbReference type="GO" id="GO:0016747">
    <property type="term" value="F:acyltransferase activity, transferring groups other than amino-acyl groups"/>
    <property type="evidence" value="ECO:0007669"/>
    <property type="project" value="InterPro"/>
</dbReference>
<dbReference type="Gene3D" id="3.40.630.30">
    <property type="match status" value="1"/>
</dbReference>
<dbReference type="AlphaFoldDB" id="A0A926ZGQ7"/>
<dbReference type="RefSeq" id="WP_190461882.1">
    <property type="nucleotide sequence ID" value="NZ_JACJPW010000004.1"/>
</dbReference>
<dbReference type="PANTHER" id="PTHR43072">
    <property type="entry name" value="N-ACETYLTRANSFERASE"/>
    <property type="match status" value="1"/>
</dbReference>
<proteinExistence type="predicted"/>
<dbReference type="PROSITE" id="PS51186">
    <property type="entry name" value="GNAT"/>
    <property type="match status" value="1"/>
</dbReference>
<protein>
    <submittedName>
        <fullName evidence="2">GNAT family N-acetyltransferase</fullName>
    </submittedName>
</protein>